<comment type="cofactor">
    <cofactor evidence="1">
        <name>FAD</name>
        <dbReference type="ChEBI" id="CHEBI:57692"/>
    </cofactor>
</comment>
<dbReference type="PANTHER" id="PTHR48083:SF28">
    <property type="entry name" value="ACYL-COA DEHYDROGENASE FAMILY PROTEIN (AFU_ORTHOLOGUE AFUA_6G10880)-RELATED"/>
    <property type="match status" value="1"/>
</dbReference>
<dbReference type="Gene3D" id="1.10.540.10">
    <property type="entry name" value="Acyl-CoA dehydrogenase/oxidase, N-terminal domain"/>
    <property type="match status" value="1"/>
</dbReference>
<evidence type="ECO:0000259" key="7">
    <source>
        <dbReference type="PROSITE" id="PS50255"/>
    </source>
</evidence>
<dbReference type="Pfam" id="PF00173">
    <property type="entry name" value="Cyt-b5"/>
    <property type="match status" value="1"/>
</dbReference>
<organism evidence="8 9">
    <name type="scientific">[Torrubiella] hemipterigena</name>
    <dbReference type="NCBI Taxonomy" id="1531966"/>
    <lineage>
        <taxon>Eukaryota</taxon>
        <taxon>Fungi</taxon>
        <taxon>Dikarya</taxon>
        <taxon>Ascomycota</taxon>
        <taxon>Pezizomycotina</taxon>
        <taxon>Sordariomycetes</taxon>
        <taxon>Hypocreomycetidae</taxon>
        <taxon>Hypocreales</taxon>
        <taxon>Clavicipitaceae</taxon>
        <taxon>Clavicipitaceae incertae sedis</taxon>
        <taxon>'Torrubiella' clade</taxon>
    </lineage>
</organism>
<dbReference type="InterPro" id="IPR009075">
    <property type="entry name" value="AcylCo_DH/oxidase_C"/>
</dbReference>
<dbReference type="InterPro" id="IPR006091">
    <property type="entry name" value="Acyl-CoA_Oxase/DH_mid-dom"/>
</dbReference>
<dbReference type="OrthoDB" id="10254877at2759"/>
<dbReference type="InterPro" id="IPR013786">
    <property type="entry name" value="AcylCoA_DH/ox_N"/>
</dbReference>
<keyword evidence="5" id="KW-0560">Oxidoreductase</keyword>
<keyword evidence="3" id="KW-0285">Flavoprotein</keyword>
<evidence type="ECO:0000256" key="6">
    <source>
        <dbReference type="SAM" id="MobiDB-lite"/>
    </source>
</evidence>
<dbReference type="HOGENOM" id="CLU_018204_4_4_1"/>
<name>A0A0A1TNR6_9HYPO</name>
<dbReference type="InterPro" id="IPR036400">
    <property type="entry name" value="Cyt_B5-like_heme/steroid_sf"/>
</dbReference>
<dbReference type="GO" id="GO:0003995">
    <property type="term" value="F:acyl-CoA dehydrogenase activity"/>
    <property type="evidence" value="ECO:0007669"/>
    <property type="project" value="TreeGrafter"/>
</dbReference>
<evidence type="ECO:0000313" key="9">
    <source>
        <dbReference type="Proteomes" id="UP000039046"/>
    </source>
</evidence>
<evidence type="ECO:0000256" key="2">
    <source>
        <dbReference type="ARBA" id="ARBA00009347"/>
    </source>
</evidence>
<dbReference type="InterPro" id="IPR050741">
    <property type="entry name" value="Acyl-CoA_dehydrogenase"/>
</dbReference>
<evidence type="ECO:0000256" key="5">
    <source>
        <dbReference type="ARBA" id="ARBA00023002"/>
    </source>
</evidence>
<dbReference type="InterPro" id="IPR046373">
    <property type="entry name" value="Acyl-CoA_Oxase/DH_mid-dom_sf"/>
</dbReference>
<dbReference type="GO" id="GO:0033539">
    <property type="term" value="P:fatty acid beta-oxidation using acyl-CoA dehydrogenase"/>
    <property type="evidence" value="ECO:0007669"/>
    <property type="project" value="TreeGrafter"/>
</dbReference>
<evidence type="ECO:0000313" key="8">
    <source>
        <dbReference type="EMBL" id="CEJ92983.1"/>
    </source>
</evidence>
<dbReference type="SMART" id="SM01117">
    <property type="entry name" value="Cyt-b5"/>
    <property type="match status" value="1"/>
</dbReference>
<dbReference type="InterPro" id="IPR036250">
    <property type="entry name" value="AcylCo_DH-like_C"/>
</dbReference>
<dbReference type="Gene3D" id="3.10.120.10">
    <property type="entry name" value="Cytochrome b5-like heme/steroid binding domain"/>
    <property type="match status" value="1"/>
</dbReference>
<dbReference type="STRING" id="1531966.A0A0A1TNR6"/>
<dbReference type="PRINTS" id="PR00363">
    <property type="entry name" value="CYTOCHROMEB5"/>
</dbReference>
<dbReference type="PROSITE" id="PS50255">
    <property type="entry name" value="CYTOCHROME_B5_2"/>
    <property type="match status" value="1"/>
</dbReference>
<dbReference type="GO" id="GO:0005737">
    <property type="term" value="C:cytoplasm"/>
    <property type="evidence" value="ECO:0007669"/>
    <property type="project" value="TreeGrafter"/>
</dbReference>
<dbReference type="GO" id="GO:0050660">
    <property type="term" value="F:flavin adenine dinucleotide binding"/>
    <property type="evidence" value="ECO:0007669"/>
    <property type="project" value="InterPro"/>
</dbReference>
<keyword evidence="9" id="KW-1185">Reference proteome</keyword>
<dbReference type="InterPro" id="IPR037069">
    <property type="entry name" value="AcylCoA_DH/ox_N_sf"/>
</dbReference>
<dbReference type="EMBL" id="CDHN01000005">
    <property type="protein sequence ID" value="CEJ92983.1"/>
    <property type="molecule type" value="Genomic_DNA"/>
</dbReference>
<dbReference type="Proteomes" id="UP000039046">
    <property type="component" value="Unassembled WGS sequence"/>
</dbReference>
<dbReference type="Pfam" id="PF02770">
    <property type="entry name" value="Acyl-CoA_dh_M"/>
    <property type="match status" value="1"/>
</dbReference>
<dbReference type="SUPFAM" id="SSF56645">
    <property type="entry name" value="Acyl-CoA dehydrogenase NM domain-like"/>
    <property type="match status" value="1"/>
</dbReference>
<evidence type="ECO:0000256" key="1">
    <source>
        <dbReference type="ARBA" id="ARBA00001974"/>
    </source>
</evidence>
<accession>A0A0A1TNR6</accession>
<dbReference type="Pfam" id="PF02771">
    <property type="entry name" value="Acyl-CoA_dh_N"/>
    <property type="match status" value="1"/>
</dbReference>
<reference evidence="8 9" key="1">
    <citation type="journal article" date="2015" name="Genome Announc.">
        <title>Draft Genome Sequence and Gene Annotation of the Entomopathogenic Fungus Verticillium hemipterigenum.</title>
        <authorList>
            <person name="Horn F."/>
            <person name="Habel A."/>
            <person name="Scharf D.H."/>
            <person name="Dworschak J."/>
            <person name="Brakhage A.A."/>
            <person name="Guthke R."/>
            <person name="Hertweck C."/>
            <person name="Linde J."/>
        </authorList>
    </citation>
    <scope>NUCLEOTIDE SEQUENCE [LARGE SCALE GENOMIC DNA]</scope>
</reference>
<dbReference type="Gene3D" id="1.20.140.10">
    <property type="entry name" value="Butyryl-CoA Dehydrogenase, subunit A, domain 3"/>
    <property type="match status" value="1"/>
</dbReference>
<proteinExistence type="inferred from homology"/>
<keyword evidence="4" id="KW-0274">FAD</keyword>
<dbReference type="SUPFAM" id="SSF55856">
    <property type="entry name" value="Cytochrome b5-like heme/steroid binding domain"/>
    <property type="match status" value="1"/>
</dbReference>
<evidence type="ECO:0000256" key="4">
    <source>
        <dbReference type="ARBA" id="ARBA00022827"/>
    </source>
</evidence>
<dbReference type="PANTHER" id="PTHR48083">
    <property type="entry name" value="MEDIUM-CHAIN SPECIFIC ACYL-COA DEHYDROGENASE, MITOCHONDRIAL-RELATED"/>
    <property type="match status" value="1"/>
</dbReference>
<dbReference type="InterPro" id="IPR009100">
    <property type="entry name" value="AcylCoA_DH/oxidase_NM_dom_sf"/>
</dbReference>
<evidence type="ECO:0000256" key="3">
    <source>
        <dbReference type="ARBA" id="ARBA00022630"/>
    </source>
</evidence>
<dbReference type="Gene3D" id="2.40.110.10">
    <property type="entry name" value="Butyryl-CoA Dehydrogenase, subunit A, domain 2"/>
    <property type="match status" value="1"/>
</dbReference>
<sequence>MSKTFTVSDVATHNKPDNLYIIVDGDVYDLTQFQDDHPGGKKILQRVAGKDASKQFWKYHNEGILKKYQAKLQVGSLDTKPKPPPKAEPVAEPSPKTVAAAQKEISHTHEESEPLEAFGEQIPFGDPSWYQHYHSPYYNETHAALRAEIREWVENDIEPYVTEWDEAKRVPEEIYKEMGRRGYLAGLLGVKYPTEYASGIKSVPTDKWDLFHEMLLTDELSRTGSGGFVWNLIGGFGIGCPPVMKFGSQALKDRIMPGILSGDKRICLAITEPDAGSDVANLTCEAKLSEDGKHFIVNGEKKWITNGIWSDYFTTAVRTGGPGMNGVSLLLIERGEGVSTRRMDCQGVWSSGTTYITFEDVKVPVENLLGKQNQGFRVIMTNFNHERIGIIIQSLRFARVCFEESVKYANKRRTFGKKLIEHPVIRMKLAHMARQIEASYNWLENLVYQCEQMGDTEAMLRLGGPIASLKAQATITFEFCAREASQIFGGLSYSRGGQGGKVERLYRDVRAYAIPGGSEEIMLDLSMRQSLRVAKAMGMKL</sequence>
<dbReference type="AlphaFoldDB" id="A0A0A1TNR6"/>
<dbReference type="InterPro" id="IPR001199">
    <property type="entry name" value="Cyt_B5-like_heme/steroid-bd"/>
</dbReference>
<feature type="region of interest" description="Disordered" evidence="6">
    <location>
        <begin position="76"/>
        <end position="97"/>
    </location>
</feature>
<gene>
    <name evidence="8" type="ORF">VHEMI08604</name>
</gene>
<comment type="similarity">
    <text evidence="2">Belongs to the acyl-CoA dehydrogenase family.</text>
</comment>
<protein>
    <submittedName>
        <fullName evidence="8">Putative Acyl-CoA dehydrogenase</fullName>
    </submittedName>
</protein>
<dbReference type="Pfam" id="PF00441">
    <property type="entry name" value="Acyl-CoA_dh_1"/>
    <property type="match status" value="1"/>
</dbReference>
<dbReference type="SUPFAM" id="SSF47203">
    <property type="entry name" value="Acyl-CoA dehydrogenase C-terminal domain-like"/>
    <property type="match status" value="1"/>
</dbReference>
<feature type="domain" description="Cytochrome b5 heme-binding" evidence="7">
    <location>
        <begin position="2"/>
        <end position="78"/>
    </location>
</feature>